<dbReference type="InterPro" id="IPR032830">
    <property type="entry name" value="XPB/Ssl2_N"/>
</dbReference>
<gene>
    <name evidence="2" type="ORF">PAECIP111802_00861</name>
</gene>
<name>A0ABN7TCM5_9BACL</name>
<organism evidence="2 3">
    <name type="scientific">Paenibacillus allorhizosphaerae</name>
    <dbReference type="NCBI Taxonomy" id="2849866"/>
    <lineage>
        <taxon>Bacteria</taxon>
        <taxon>Bacillati</taxon>
        <taxon>Bacillota</taxon>
        <taxon>Bacilli</taxon>
        <taxon>Bacillales</taxon>
        <taxon>Paenibacillaceae</taxon>
        <taxon>Paenibacillus</taxon>
    </lineage>
</organism>
<accession>A0ABN7TCM5</accession>
<evidence type="ECO:0000313" key="3">
    <source>
        <dbReference type="Proteomes" id="UP000730618"/>
    </source>
</evidence>
<reference evidence="2 3" key="1">
    <citation type="submission" date="2021-06" db="EMBL/GenBank/DDBJ databases">
        <authorList>
            <person name="Criscuolo A."/>
        </authorList>
    </citation>
    <scope>NUCLEOTIDE SEQUENCE [LARGE SCALE GENOMIC DNA]</scope>
    <source>
        <strain evidence="3">CIP 111802</strain>
    </source>
</reference>
<dbReference type="Pfam" id="PF13625">
    <property type="entry name" value="Helicase_C_3"/>
    <property type="match status" value="1"/>
</dbReference>
<dbReference type="RefSeq" id="WP_218097226.1">
    <property type="nucleotide sequence ID" value="NZ_CAJVCE010000002.1"/>
</dbReference>
<evidence type="ECO:0000313" key="2">
    <source>
        <dbReference type="EMBL" id="CAG7622718.1"/>
    </source>
</evidence>
<dbReference type="EMBL" id="CAJVCE010000002">
    <property type="protein sequence ID" value="CAG7622718.1"/>
    <property type="molecule type" value="Genomic_DNA"/>
</dbReference>
<keyword evidence="3" id="KW-1185">Reference proteome</keyword>
<evidence type="ECO:0000259" key="1">
    <source>
        <dbReference type="Pfam" id="PF13625"/>
    </source>
</evidence>
<protein>
    <recommendedName>
        <fullName evidence="1">Helicase XPB/Ssl2 N-terminal domain-containing protein</fullName>
    </recommendedName>
</protein>
<dbReference type="Proteomes" id="UP000730618">
    <property type="component" value="Unassembled WGS sequence"/>
</dbReference>
<comment type="caution">
    <text evidence="2">The sequence shown here is derived from an EMBL/GenBank/DDBJ whole genome shotgun (WGS) entry which is preliminary data.</text>
</comment>
<sequence length="674" mass="76189">MNYAELLKRMPNELRRSLETELYGPWLNKGVSLAEVCTDPVVVKTIWGRMVDTERTVLRTLVLRIGSEPFDYARLEKATSPVLSGAETRLGLCGLLRKGIVFAFRKTWGEYLYLLPIDGFGLWRDLLLPEETSGCERPGDFVMPEVIRSARLSLRLELFQTLVFAAQHGLKLSKNGTVHKKLLQKLADQLGLNGELLNGASLKYAYADTYPLPVAVALDFLLRLQLLSQNEEELALQPEAIRNWLSASPEAQTKRLYLIWKQLTLSPQAWMQHAVSMAERLASGGEWFSAEMLIANLSAQGITEEHEQAEEQSQELQARWLLPLVAFGWMEEGRSPTGGSMAWFRWTEHPFQSGDAEASDEGGLMIQPDFEILAPPDVPGAVLWELCCLADTVRLDQVSIFKLTKSSVRRALENGRTQGEIVMFLESHALYGLPEHIRLAVEQWAKPFGKTSFMQACLLRCVDEETAQSLERLPGASQYLQDKLGSNHYLIAAEDVKPLAAVLEKAGMMPGVPSDWKGSETAAQASAYPKLGEHADNNRHDLREWTGDKGFIYARTSVAYYEMEARIPSAIDLYPEYSEIPAGWLRDYRSYHASTRKEMVEKAIRLKTVLQIRKDGCDYRITPHKVQETRGSWCMTGIGRTASTIDHIEEMRLMPEEWQEMKLILPGINDKYLY</sequence>
<proteinExistence type="predicted"/>
<feature type="domain" description="Helicase XPB/Ssl2 N-terminal" evidence="1">
    <location>
        <begin position="364"/>
        <end position="481"/>
    </location>
</feature>